<name>A0A8H3XDX7_GIGMA</name>
<evidence type="ECO:0000256" key="4">
    <source>
        <dbReference type="RuleBase" id="RU361180"/>
    </source>
</evidence>
<reference evidence="6 7" key="1">
    <citation type="journal article" date="2019" name="Environ. Microbiol.">
        <title>At the nexus of three kingdoms: the genome of the mycorrhizal fungus Gigaspora margarita provides insights into plant, endobacterial and fungal interactions.</title>
        <authorList>
            <person name="Venice F."/>
            <person name="Ghignone S."/>
            <person name="Salvioli di Fossalunga A."/>
            <person name="Amselem J."/>
            <person name="Novero M."/>
            <person name="Xianan X."/>
            <person name="Sedzielewska Toro K."/>
            <person name="Morin E."/>
            <person name="Lipzen A."/>
            <person name="Grigoriev I.V."/>
            <person name="Henrissat B."/>
            <person name="Martin F.M."/>
            <person name="Bonfante P."/>
        </authorList>
    </citation>
    <scope>NUCLEOTIDE SEQUENCE [LARGE SCALE GENOMIC DNA]</scope>
    <source>
        <strain evidence="6 7">BEG34</strain>
    </source>
</reference>
<sequence>MQIQKTNYLFFIFIWSISVSFGVKLSCDSPIYCYGPILEKIQLASIFNDSKTFVDMPTKKPLNEVLDAASKLPQNASKSTILDFVNTYFSKEGQELVQTEIPSFNSSPSFLQKIKQPIIRGFAKKVHNYWPNLARKVDQSFMCSGCESSFIPINKSFVVPGGRFREIYYWDSYFVIEGLLVSELYEIASNMIQNFLDLIEIYGFVPNGSRVYYLNRSQPPLLTQMVKIYYEATNDTLLLRKAFPLLLKEYKFWRKNTTIRVNKNNKQYVLNHYNVYNIHPRPESFLEDYTTVEQDSFNLTKKKELYSDIATAAESGWDFSSRWTRNPYIPPSNNSSNNYEMLRTLNIRSVIPVELNSILYMNEITLSDFAKQVDDSKTVGNTVEWLKNSAKERLEGMIELLWDDETAMFRDYNVTSDTKSNIISLASYYPFWAQSLSKDVLTDSKKILKSFSFVSKLLSKYEGSPPVTLINSSLQWDFPNAWPPLTYVIVKGLLNSYNSHNDPELLKIAIETSQHYVSSVLCAWYSTGGSIPGLVTKLPNATDNGIIFEKYSALKAGVSGRGGEYQVQIGFGWTNGVLLWICSKLGDKLEVPKCING</sequence>
<protein>
    <recommendedName>
        <fullName evidence="4">Trehalase</fullName>
        <ecNumber evidence="4">3.2.1.28</ecNumber>
    </recommendedName>
    <alternativeName>
        <fullName evidence="4">Alpha-trehalose glucohydrolase</fullName>
    </alternativeName>
</protein>
<comment type="catalytic activity">
    <reaction evidence="4">
        <text>alpha,alpha-trehalose + H2O = alpha-D-glucose + beta-D-glucose</text>
        <dbReference type="Rhea" id="RHEA:32675"/>
        <dbReference type="ChEBI" id="CHEBI:15377"/>
        <dbReference type="ChEBI" id="CHEBI:15903"/>
        <dbReference type="ChEBI" id="CHEBI:16551"/>
        <dbReference type="ChEBI" id="CHEBI:17925"/>
        <dbReference type="EC" id="3.2.1.28"/>
    </reaction>
</comment>
<evidence type="ECO:0000313" key="6">
    <source>
        <dbReference type="EMBL" id="KAF0445901.1"/>
    </source>
</evidence>
<dbReference type="AlphaFoldDB" id="A0A8H3XDX7"/>
<organism evidence="6 7">
    <name type="scientific">Gigaspora margarita</name>
    <dbReference type="NCBI Taxonomy" id="4874"/>
    <lineage>
        <taxon>Eukaryota</taxon>
        <taxon>Fungi</taxon>
        <taxon>Fungi incertae sedis</taxon>
        <taxon>Mucoromycota</taxon>
        <taxon>Glomeromycotina</taxon>
        <taxon>Glomeromycetes</taxon>
        <taxon>Diversisporales</taxon>
        <taxon>Gigasporaceae</taxon>
        <taxon>Gigaspora</taxon>
    </lineage>
</organism>
<accession>A0A8H3XDX7</accession>
<keyword evidence="7" id="KW-1185">Reference proteome</keyword>
<dbReference type="GO" id="GO:0005993">
    <property type="term" value="P:trehalose catabolic process"/>
    <property type="evidence" value="ECO:0007669"/>
    <property type="project" value="TreeGrafter"/>
</dbReference>
<evidence type="ECO:0000313" key="7">
    <source>
        <dbReference type="Proteomes" id="UP000439903"/>
    </source>
</evidence>
<dbReference type="Proteomes" id="UP000439903">
    <property type="component" value="Unassembled WGS sequence"/>
</dbReference>
<evidence type="ECO:0000256" key="5">
    <source>
        <dbReference type="SAM" id="SignalP"/>
    </source>
</evidence>
<evidence type="ECO:0000256" key="2">
    <source>
        <dbReference type="ARBA" id="ARBA00022801"/>
    </source>
</evidence>
<keyword evidence="5" id="KW-0732">Signal</keyword>
<dbReference type="PROSITE" id="PS00927">
    <property type="entry name" value="TREHALASE_1"/>
    <property type="match status" value="1"/>
</dbReference>
<comment type="similarity">
    <text evidence="1 4">Belongs to the glycosyl hydrolase 37 family.</text>
</comment>
<gene>
    <name evidence="6" type="ORF">F8M41_003008</name>
</gene>
<dbReference type="OrthoDB" id="3542292at2759"/>
<proteinExistence type="inferred from homology"/>
<dbReference type="GO" id="GO:0004555">
    <property type="term" value="F:alpha,alpha-trehalase activity"/>
    <property type="evidence" value="ECO:0007669"/>
    <property type="project" value="UniProtKB-EC"/>
</dbReference>
<dbReference type="Gene3D" id="1.50.10.10">
    <property type="match status" value="1"/>
</dbReference>
<dbReference type="InterPro" id="IPR008928">
    <property type="entry name" value="6-hairpin_glycosidase_sf"/>
</dbReference>
<dbReference type="EMBL" id="WTPW01001260">
    <property type="protein sequence ID" value="KAF0445901.1"/>
    <property type="molecule type" value="Genomic_DNA"/>
</dbReference>
<dbReference type="PROSITE" id="PS00928">
    <property type="entry name" value="TREHALASE_2"/>
    <property type="match status" value="1"/>
</dbReference>
<comment type="caution">
    <text evidence="6">The sequence shown here is derived from an EMBL/GenBank/DDBJ whole genome shotgun (WGS) entry which is preliminary data.</text>
</comment>
<dbReference type="InterPro" id="IPR001661">
    <property type="entry name" value="Glyco_hydro_37"/>
</dbReference>
<evidence type="ECO:0000256" key="3">
    <source>
        <dbReference type="ARBA" id="ARBA00023295"/>
    </source>
</evidence>
<dbReference type="PRINTS" id="PR00744">
    <property type="entry name" value="GLHYDRLASE37"/>
</dbReference>
<dbReference type="PANTHER" id="PTHR23403">
    <property type="entry name" value="TREHALASE"/>
    <property type="match status" value="1"/>
</dbReference>
<feature type="signal peptide" evidence="5">
    <location>
        <begin position="1"/>
        <end position="22"/>
    </location>
</feature>
<evidence type="ECO:0000256" key="1">
    <source>
        <dbReference type="ARBA" id="ARBA00005615"/>
    </source>
</evidence>
<dbReference type="EC" id="3.2.1.28" evidence="4"/>
<keyword evidence="2 4" id="KW-0378">Hydrolase</keyword>
<dbReference type="PANTHER" id="PTHR23403:SF1">
    <property type="entry name" value="TREHALASE"/>
    <property type="match status" value="1"/>
</dbReference>
<dbReference type="InterPro" id="IPR012341">
    <property type="entry name" value="6hp_glycosidase-like_sf"/>
</dbReference>
<dbReference type="SUPFAM" id="SSF48208">
    <property type="entry name" value="Six-hairpin glycosidases"/>
    <property type="match status" value="1"/>
</dbReference>
<feature type="chain" id="PRO_5034569853" description="Trehalase" evidence="5">
    <location>
        <begin position="23"/>
        <end position="597"/>
    </location>
</feature>
<dbReference type="Pfam" id="PF01204">
    <property type="entry name" value="Trehalase"/>
    <property type="match status" value="1"/>
</dbReference>
<dbReference type="InterPro" id="IPR018232">
    <property type="entry name" value="Glyco_hydro_37_CS"/>
</dbReference>
<keyword evidence="3 4" id="KW-0326">Glycosidase</keyword>